<accession>A0AAV8THH5</accession>
<dbReference type="Proteomes" id="UP001159364">
    <property type="component" value="Linkage Group LG05"/>
</dbReference>
<dbReference type="PANTHER" id="PTHR33223">
    <property type="entry name" value="CCHC-TYPE DOMAIN-CONTAINING PROTEIN"/>
    <property type="match status" value="1"/>
</dbReference>
<proteinExistence type="predicted"/>
<keyword evidence="3" id="KW-1185">Reference proteome</keyword>
<dbReference type="EMBL" id="JAIWQS010000005">
    <property type="protein sequence ID" value="KAJ8765423.1"/>
    <property type="molecule type" value="Genomic_DNA"/>
</dbReference>
<sequence length="362" mass="41187">MLDSFRALQFDFEIEKTAKKSRKESFYLSNKSDSDNEMAQDNRTLRELAIPPINQQPLCITYPNLEAPFELKSGLIHLLPTFRGLENEDPHKHLKEFHVVCSTMRPQGVTEEQIKLRAFPFSLADAAKDWLFYLPPGSINSWTDMVHLFLDKFFPASRAAGIRRDICGIKQKDSENLHEYWERFKRLCASCPQHGISDQALIQYFYEGLLPMERRMMDAASGGAIVNKTPQGARDLISTMAANSQQFGFRQEPSRRVNEVSVSSLEDKLNQLTSLACGICAYTGHPTDMCPTLQVDTTEQAAAVGNFPGPPQRKYDPYSNTYNPGWRDHPNLNYGSRSQIFSNFNRGHPNQILQDQVCLLKI</sequence>
<dbReference type="Pfam" id="PF03732">
    <property type="entry name" value="Retrotrans_gag"/>
    <property type="match status" value="1"/>
</dbReference>
<dbReference type="InterPro" id="IPR005162">
    <property type="entry name" value="Retrotrans_gag_dom"/>
</dbReference>
<comment type="caution">
    <text evidence="2">The sequence shown here is derived from an EMBL/GenBank/DDBJ whole genome shotgun (WGS) entry which is preliminary data.</text>
</comment>
<feature type="domain" description="Retrotransposon gag" evidence="1">
    <location>
        <begin position="118"/>
        <end position="210"/>
    </location>
</feature>
<dbReference type="AlphaFoldDB" id="A0AAV8THH5"/>
<evidence type="ECO:0000313" key="3">
    <source>
        <dbReference type="Proteomes" id="UP001159364"/>
    </source>
</evidence>
<name>A0AAV8THH5_9ROSI</name>
<reference evidence="2 3" key="1">
    <citation type="submission" date="2021-09" db="EMBL/GenBank/DDBJ databases">
        <title>Genomic insights and catalytic innovation underlie evolution of tropane alkaloids biosynthesis.</title>
        <authorList>
            <person name="Wang Y.-J."/>
            <person name="Tian T."/>
            <person name="Huang J.-P."/>
            <person name="Huang S.-X."/>
        </authorList>
    </citation>
    <scope>NUCLEOTIDE SEQUENCE [LARGE SCALE GENOMIC DNA]</scope>
    <source>
        <strain evidence="2">KIB-2018</strain>
        <tissue evidence="2">Leaf</tissue>
    </source>
</reference>
<dbReference type="PANTHER" id="PTHR33223:SF3">
    <property type="match status" value="1"/>
</dbReference>
<organism evidence="2 3">
    <name type="scientific">Erythroxylum novogranatense</name>
    <dbReference type="NCBI Taxonomy" id="1862640"/>
    <lineage>
        <taxon>Eukaryota</taxon>
        <taxon>Viridiplantae</taxon>
        <taxon>Streptophyta</taxon>
        <taxon>Embryophyta</taxon>
        <taxon>Tracheophyta</taxon>
        <taxon>Spermatophyta</taxon>
        <taxon>Magnoliopsida</taxon>
        <taxon>eudicotyledons</taxon>
        <taxon>Gunneridae</taxon>
        <taxon>Pentapetalae</taxon>
        <taxon>rosids</taxon>
        <taxon>fabids</taxon>
        <taxon>Malpighiales</taxon>
        <taxon>Erythroxylaceae</taxon>
        <taxon>Erythroxylum</taxon>
    </lineage>
</organism>
<evidence type="ECO:0000259" key="1">
    <source>
        <dbReference type="Pfam" id="PF03732"/>
    </source>
</evidence>
<protein>
    <recommendedName>
        <fullName evidence="1">Retrotransposon gag domain-containing protein</fullName>
    </recommendedName>
</protein>
<gene>
    <name evidence="2" type="ORF">K2173_013181</name>
</gene>
<evidence type="ECO:0000313" key="2">
    <source>
        <dbReference type="EMBL" id="KAJ8765423.1"/>
    </source>
</evidence>